<dbReference type="InterPro" id="IPR040449">
    <property type="entry name" value="Peptidase_S66_N"/>
</dbReference>
<keyword evidence="5" id="KW-0720">Serine protease</keyword>
<evidence type="ECO:0000313" key="8">
    <source>
        <dbReference type="EMBL" id="PJE68967.1"/>
    </source>
</evidence>
<evidence type="ECO:0000256" key="4">
    <source>
        <dbReference type="ARBA" id="ARBA00022801"/>
    </source>
</evidence>
<keyword evidence="2" id="KW-0121">Carboxypeptidase</keyword>
<organism evidence="8 9">
    <name type="scientific">Candidatus Shapirobacteria bacterium CG10_big_fil_rev_8_21_14_0_10_38_14</name>
    <dbReference type="NCBI Taxonomy" id="1974483"/>
    <lineage>
        <taxon>Bacteria</taxon>
        <taxon>Candidatus Shapironibacteriota</taxon>
    </lineage>
</organism>
<dbReference type="InterPro" id="IPR027461">
    <property type="entry name" value="Carboxypeptidase_A_C_sf"/>
</dbReference>
<name>A0A2M8L597_9BACT</name>
<evidence type="ECO:0008006" key="10">
    <source>
        <dbReference type="Google" id="ProtNLM"/>
    </source>
</evidence>
<dbReference type="Proteomes" id="UP000229500">
    <property type="component" value="Unassembled WGS sequence"/>
</dbReference>
<comment type="caution">
    <text evidence="8">The sequence shown here is derived from an EMBL/GenBank/DDBJ whole genome shotgun (WGS) entry which is preliminary data.</text>
</comment>
<evidence type="ECO:0000256" key="5">
    <source>
        <dbReference type="ARBA" id="ARBA00022825"/>
    </source>
</evidence>
<feature type="domain" description="LD-carboxypeptidase N-terminal" evidence="6">
    <location>
        <begin position="16"/>
        <end position="135"/>
    </location>
</feature>
<dbReference type="PIRSF" id="PIRSF028757">
    <property type="entry name" value="LD-carboxypeptidase"/>
    <property type="match status" value="1"/>
</dbReference>
<dbReference type="GO" id="GO:0008236">
    <property type="term" value="F:serine-type peptidase activity"/>
    <property type="evidence" value="ECO:0007669"/>
    <property type="project" value="UniProtKB-KW"/>
</dbReference>
<reference evidence="9" key="1">
    <citation type="submission" date="2017-09" db="EMBL/GenBank/DDBJ databases">
        <title>Depth-based differentiation of microbial function through sediment-hosted aquifers and enrichment of novel symbionts in the deep terrestrial subsurface.</title>
        <authorList>
            <person name="Probst A.J."/>
            <person name="Ladd B."/>
            <person name="Jarett J.K."/>
            <person name="Geller-Mcgrath D.E."/>
            <person name="Sieber C.M.K."/>
            <person name="Emerson J.B."/>
            <person name="Anantharaman K."/>
            <person name="Thomas B.C."/>
            <person name="Malmstrom R."/>
            <person name="Stieglmeier M."/>
            <person name="Klingl A."/>
            <person name="Woyke T."/>
            <person name="Ryan C.M."/>
            <person name="Banfield J.F."/>
        </authorList>
    </citation>
    <scope>NUCLEOTIDE SEQUENCE [LARGE SCALE GENOMIC DNA]</scope>
</reference>
<dbReference type="EMBL" id="PFEL01000086">
    <property type="protein sequence ID" value="PJE68967.1"/>
    <property type="molecule type" value="Genomic_DNA"/>
</dbReference>
<evidence type="ECO:0000259" key="7">
    <source>
        <dbReference type="Pfam" id="PF17676"/>
    </source>
</evidence>
<dbReference type="GO" id="GO:0004180">
    <property type="term" value="F:carboxypeptidase activity"/>
    <property type="evidence" value="ECO:0007669"/>
    <property type="project" value="UniProtKB-KW"/>
</dbReference>
<dbReference type="InterPro" id="IPR040921">
    <property type="entry name" value="Peptidase_S66C"/>
</dbReference>
<proteinExistence type="inferred from homology"/>
<dbReference type="GO" id="GO:0006508">
    <property type="term" value="P:proteolysis"/>
    <property type="evidence" value="ECO:0007669"/>
    <property type="project" value="UniProtKB-KW"/>
</dbReference>
<evidence type="ECO:0000313" key="9">
    <source>
        <dbReference type="Proteomes" id="UP000229500"/>
    </source>
</evidence>
<evidence type="ECO:0000256" key="1">
    <source>
        <dbReference type="ARBA" id="ARBA00010233"/>
    </source>
</evidence>
<dbReference type="SUPFAM" id="SSF52317">
    <property type="entry name" value="Class I glutamine amidotransferase-like"/>
    <property type="match status" value="1"/>
</dbReference>
<dbReference type="SUPFAM" id="SSF141986">
    <property type="entry name" value="LD-carboxypeptidase A C-terminal domain-like"/>
    <property type="match status" value="1"/>
</dbReference>
<evidence type="ECO:0000259" key="6">
    <source>
        <dbReference type="Pfam" id="PF02016"/>
    </source>
</evidence>
<dbReference type="Pfam" id="PF02016">
    <property type="entry name" value="Peptidase_S66"/>
    <property type="match status" value="1"/>
</dbReference>
<dbReference type="CDD" id="cd07025">
    <property type="entry name" value="Peptidase_S66"/>
    <property type="match status" value="1"/>
</dbReference>
<dbReference type="InterPro" id="IPR027478">
    <property type="entry name" value="LdcA_N"/>
</dbReference>
<evidence type="ECO:0000256" key="2">
    <source>
        <dbReference type="ARBA" id="ARBA00022645"/>
    </source>
</evidence>
<dbReference type="Gene3D" id="3.40.50.10740">
    <property type="entry name" value="Class I glutamine amidotransferase-like"/>
    <property type="match status" value="1"/>
</dbReference>
<keyword evidence="3" id="KW-0645">Protease</keyword>
<accession>A0A2M8L597</accession>
<evidence type="ECO:0000256" key="3">
    <source>
        <dbReference type="ARBA" id="ARBA00022670"/>
    </source>
</evidence>
<dbReference type="Pfam" id="PF17676">
    <property type="entry name" value="Peptidase_S66C"/>
    <property type="match status" value="1"/>
</dbReference>
<keyword evidence="4" id="KW-0378">Hydrolase</keyword>
<dbReference type="PANTHER" id="PTHR30237">
    <property type="entry name" value="MURAMOYLTETRAPEPTIDE CARBOXYPEPTIDASE"/>
    <property type="match status" value="1"/>
</dbReference>
<dbReference type="InterPro" id="IPR029062">
    <property type="entry name" value="Class_I_gatase-like"/>
</dbReference>
<dbReference type="AlphaFoldDB" id="A0A2M8L597"/>
<gene>
    <name evidence="8" type="ORF">COU96_02325</name>
</gene>
<dbReference type="Gene3D" id="3.50.30.60">
    <property type="entry name" value="LD-carboxypeptidase A C-terminal domain-like"/>
    <property type="match status" value="1"/>
</dbReference>
<feature type="domain" description="LD-carboxypeptidase C-terminal" evidence="7">
    <location>
        <begin position="178"/>
        <end position="289"/>
    </location>
</feature>
<comment type="similarity">
    <text evidence="1">Belongs to the peptidase S66 family.</text>
</comment>
<sequence length="332" mass="36971">MELVKPPKLVPGKSIIGVIAPSGIVEKTWVKQGLKILIHRGYSVKLGSHILRRVEDWSAGTEKQRFQDFLRMIYDREISAIFCAIGGFAATEILPLIGQKEAEQIRKNPKIMIGYSDISVLLNIFASLGVVCFHGPNLAGLPGWSQQSQEFLFSLLEGKINEIGPEWSWVFLKEGKVTGRLLVSNLDGLVATFGTKFDPLETLNPPIILALEEVKEAKSRLVRWLDSLKAHRSFTKIGGIILGRFVEIVEKDYPRWGKGLEIEKIFLGKFANLKLPIAVLADLGHAPSKKGIFRLIPSRKKPHFLTLPIGIKAEFQASSGDCHLSFLEKAVR</sequence>
<dbReference type="PANTHER" id="PTHR30237:SF2">
    <property type="entry name" value="MUREIN TETRAPEPTIDE CARBOXYPEPTIDASE"/>
    <property type="match status" value="1"/>
</dbReference>
<dbReference type="InterPro" id="IPR003507">
    <property type="entry name" value="S66_fam"/>
</dbReference>
<protein>
    <recommendedName>
        <fullName evidence="10">LD-carboxypeptidase</fullName>
    </recommendedName>
</protein>